<feature type="transmembrane region" description="Helical" evidence="8">
    <location>
        <begin position="345"/>
        <end position="371"/>
    </location>
</feature>
<accession>A0ABP3EFA2</accession>
<proteinExistence type="predicted"/>
<evidence type="ECO:0000256" key="4">
    <source>
        <dbReference type="ARBA" id="ARBA00022679"/>
    </source>
</evidence>
<dbReference type="EMBL" id="BAAAFO010000004">
    <property type="protein sequence ID" value="GAA0259811.1"/>
    <property type="molecule type" value="Genomic_DNA"/>
</dbReference>
<keyword evidence="7 8" id="KW-0472">Membrane</keyword>
<evidence type="ECO:0000256" key="1">
    <source>
        <dbReference type="ARBA" id="ARBA00004651"/>
    </source>
</evidence>
<evidence type="ECO:0000256" key="6">
    <source>
        <dbReference type="ARBA" id="ARBA00022989"/>
    </source>
</evidence>
<evidence type="ECO:0000256" key="2">
    <source>
        <dbReference type="ARBA" id="ARBA00022475"/>
    </source>
</evidence>
<keyword evidence="10" id="KW-1185">Reference proteome</keyword>
<keyword evidence="5 8" id="KW-0812">Transmembrane</keyword>
<reference evidence="10" key="1">
    <citation type="journal article" date="2019" name="Int. J. Syst. Evol. Microbiol.">
        <title>The Global Catalogue of Microorganisms (GCM) 10K type strain sequencing project: providing services to taxonomists for standard genome sequencing and annotation.</title>
        <authorList>
            <consortium name="The Broad Institute Genomics Platform"/>
            <consortium name="The Broad Institute Genome Sequencing Center for Infectious Disease"/>
            <person name="Wu L."/>
            <person name="Ma J."/>
        </authorList>
    </citation>
    <scope>NUCLEOTIDE SEQUENCE [LARGE SCALE GENOMIC DNA]</scope>
    <source>
        <strain evidence="10">JCM 16242</strain>
    </source>
</reference>
<keyword evidence="4" id="KW-0808">Transferase</keyword>
<evidence type="ECO:0008006" key="11">
    <source>
        <dbReference type="Google" id="ProtNLM"/>
    </source>
</evidence>
<evidence type="ECO:0000256" key="3">
    <source>
        <dbReference type="ARBA" id="ARBA00022676"/>
    </source>
</evidence>
<comment type="caution">
    <text evidence="9">The sequence shown here is derived from an EMBL/GenBank/DDBJ whole genome shotgun (WGS) entry which is preliminary data.</text>
</comment>
<organism evidence="9 10">
    <name type="scientific">Rhodanobacter caeni</name>
    <dbReference type="NCBI Taxonomy" id="657654"/>
    <lineage>
        <taxon>Bacteria</taxon>
        <taxon>Pseudomonadati</taxon>
        <taxon>Pseudomonadota</taxon>
        <taxon>Gammaproteobacteria</taxon>
        <taxon>Lysobacterales</taxon>
        <taxon>Rhodanobacteraceae</taxon>
        <taxon>Rhodanobacter</taxon>
    </lineage>
</organism>
<evidence type="ECO:0000313" key="10">
    <source>
        <dbReference type="Proteomes" id="UP001500657"/>
    </source>
</evidence>
<feature type="transmembrane region" description="Helical" evidence="8">
    <location>
        <begin position="116"/>
        <end position="136"/>
    </location>
</feature>
<sequence>MLALSTITVLALVLRWYYVSTALVLNPVRGDATQYFTYAWNLIHHGVFAKTPPGAPALIPDSYRDPGYPIFLALWMKALGTGGTWYAAVLLCQALLGALTVTAVTQLGRHWLPARWAIATGLLMAVWPHSITINGYLLTETLFGFLCALGLLLSARGCLHGNAAWALAGGLVLGAAALTNAVLLPFGVLLAGLLAGRKLASRKVCAALAIGALLLPGAWAVRNLHIPPPTVGNTSKDRALQNFVQGAWPGFHAAYRDSIFGDATTRSRAHVTLNAVKTEIATFQASSTAGSRAVLRRFSQDPLHYAGWYLFGKPHELWSWAIVIGQGDIYVYPTRNSPFQTSPPWIALAAICRAMNMLIMLLALASLLIVWRRNVDVMWGKATDRAALVSVICLLTYVTVVYATLQAEPRYSVPFRPFEMLLAVTTLYGLARWWQHHKHVIEHPRIPAKDERTEIT</sequence>
<feature type="transmembrane region" description="Helical" evidence="8">
    <location>
        <begin position="386"/>
        <end position="405"/>
    </location>
</feature>
<evidence type="ECO:0000256" key="7">
    <source>
        <dbReference type="ARBA" id="ARBA00023136"/>
    </source>
</evidence>
<comment type="subcellular location">
    <subcellularLocation>
        <location evidence="1">Cell membrane</location>
        <topology evidence="1">Multi-pass membrane protein</topology>
    </subcellularLocation>
</comment>
<gene>
    <name evidence="9" type="ORF">GCM10009126_26490</name>
</gene>
<feature type="transmembrane region" description="Helical" evidence="8">
    <location>
        <begin position="171"/>
        <end position="194"/>
    </location>
</feature>
<evidence type="ECO:0000256" key="5">
    <source>
        <dbReference type="ARBA" id="ARBA00022692"/>
    </source>
</evidence>
<evidence type="ECO:0000313" key="9">
    <source>
        <dbReference type="EMBL" id="GAA0259811.1"/>
    </source>
</evidence>
<keyword evidence="2" id="KW-1003">Cell membrane</keyword>
<keyword evidence="3" id="KW-0328">Glycosyltransferase</keyword>
<protein>
    <recommendedName>
        <fullName evidence="11">Glycosyltransferase RgtA/B/C/D-like domain-containing protein</fullName>
    </recommendedName>
</protein>
<name>A0ABP3EFA2_9GAMM</name>
<dbReference type="PANTHER" id="PTHR33908:SF11">
    <property type="entry name" value="MEMBRANE PROTEIN"/>
    <property type="match status" value="1"/>
</dbReference>
<dbReference type="InterPro" id="IPR050297">
    <property type="entry name" value="LipidA_mod_glycosyltrf_83"/>
</dbReference>
<feature type="transmembrane region" description="Helical" evidence="8">
    <location>
        <begin position="142"/>
        <end position="159"/>
    </location>
</feature>
<evidence type="ECO:0000256" key="8">
    <source>
        <dbReference type="SAM" id="Phobius"/>
    </source>
</evidence>
<dbReference type="PANTHER" id="PTHR33908">
    <property type="entry name" value="MANNOSYLTRANSFERASE YKCB-RELATED"/>
    <property type="match status" value="1"/>
</dbReference>
<feature type="transmembrane region" description="Helical" evidence="8">
    <location>
        <begin position="85"/>
        <end position="104"/>
    </location>
</feature>
<dbReference type="Proteomes" id="UP001500657">
    <property type="component" value="Unassembled WGS sequence"/>
</dbReference>
<keyword evidence="6 8" id="KW-1133">Transmembrane helix</keyword>